<dbReference type="EMBL" id="JBEPEK010000014">
    <property type="protein sequence ID" value="MER7178566.1"/>
    <property type="molecule type" value="Genomic_DNA"/>
</dbReference>
<gene>
    <name evidence="3" type="ORF">ABT404_03595</name>
</gene>
<dbReference type="InterPro" id="IPR000873">
    <property type="entry name" value="AMP-dep_synth/lig_dom"/>
</dbReference>
<dbReference type="SUPFAM" id="SSF56801">
    <property type="entry name" value="Acetyl-CoA synthetase-like"/>
    <property type="match status" value="1"/>
</dbReference>
<feature type="domain" description="AMP-dependent synthetase/ligase" evidence="1">
    <location>
        <begin position="32"/>
        <end position="405"/>
    </location>
</feature>
<evidence type="ECO:0000313" key="3">
    <source>
        <dbReference type="EMBL" id="MER7178566.1"/>
    </source>
</evidence>
<protein>
    <submittedName>
        <fullName evidence="3">(2,3-dihydroxybenzoyl)adenylate synthase</fullName>
    </submittedName>
</protein>
<dbReference type="InterPro" id="IPR045851">
    <property type="entry name" value="AMP-bd_C_sf"/>
</dbReference>
<dbReference type="InterPro" id="IPR050237">
    <property type="entry name" value="ATP-dep_AMP-bd_enzyme"/>
</dbReference>
<comment type="caution">
    <text evidence="3">The sequence shown here is derived from an EMBL/GenBank/DDBJ whole genome shotgun (WGS) entry which is preliminary data.</text>
</comment>
<dbReference type="Gene3D" id="3.30.300.30">
    <property type="match status" value="1"/>
</dbReference>
<evidence type="ECO:0000313" key="4">
    <source>
        <dbReference type="Proteomes" id="UP001474181"/>
    </source>
</evidence>
<reference evidence="3 4" key="1">
    <citation type="submission" date="2024-06" db="EMBL/GenBank/DDBJ databases">
        <title>The Natural Products Discovery Center: Release of the First 8490 Sequenced Strains for Exploring Actinobacteria Biosynthetic Diversity.</title>
        <authorList>
            <person name="Kalkreuter E."/>
            <person name="Kautsar S.A."/>
            <person name="Yang D."/>
            <person name="Bader C.D."/>
            <person name="Teijaro C.N."/>
            <person name="Fluegel L."/>
            <person name="Davis C.M."/>
            <person name="Simpson J.R."/>
            <person name="Lauterbach L."/>
            <person name="Steele A.D."/>
            <person name="Gui C."/>
            <person name="Meng S."/>
            <person name="Li G."/>
            <person name="Viehrig K."/>
            <person name="Ye F."/>
            <person name="Su P."/>
            <person name="Kiefer A.F."/>
            <person name="Nichols A."/>
            <person name="Cepeda A.J."/>
            <person name="Yan W."/>
            <person name="Fan B."/>
            <person name="Jiang Y."/>
            <person name="Adhikari A."/>
            <person name="Zheng C.-J."/>
            <person name="Schuster L."/>
            <person name="Cowan T.M."/>
            <person name="Smanski M.J."/>
            <person name="Chevrette M.G."/>
            <person name="De Carvalho L.P.S."/>
            <person name="Shen B."/>
        </authorList>
    </citation>
    <scope>NUCLEOTIDE SEQUENCE [LARGE SCALE GENOMIC DNA]</scope>
    <source>
        <strain evidence="3 4">NPDC000234</strain>
    </source>
</reference>
<dbReference type="RefSeq" id="WP_350777036.1">
    <property type="nucleotide sequence ID" value="NZ_JBEPEK010000014.1"/>
</dbReference>
<dbReference type="Pfam" id="PF13193">
    <property type="entry name" value="AMP-binding_C"/>
    <property type="match status" value="1"/>
</dbReference>
<dbReference type="Gene3D" id="3.40.50.980">
    <property type="match status" value="2"/>
</dbReference>
<dbReference type="CDD" id="cd05920">
    <property type="entry name" value="23DHB-AMP_lg"/>
    <property type="match status" value="1"/>
</dbReference>
<dbReference type="Pfam" id="PF00501">
    <property type="entry name" value="AMP-binding"/>
    <property type="match status" value="1"/>
</dbReference>
<keyword evidence="4" id="KW-1185">Reference proteome</keyword>
<proteinExistence type="predicted"/>
<sequence length="561" mass="60471">MREGFVPWPKETAEHYRAAGHWRGRPLGAYLHEWAENYGDTVAVVDGDTRLTYRQLALCADGLAARLLDAGLRPGDAMLVQLPNSWEFVTLTLACLRAGIAPVMALPAHRGHELRHLASHAEVTAVAVPDRLGDFDHQALGQEVAEATPTVRLLLVAGETADGEATSLRALARPADDPTTTRTRLDRLAPDSGDIAVFLLSGGTTGLPKLITRTHDDYEYNARRSAEVCGFDRDTVYLVALPAGHNFPLACPGILGALMNGGRVVLSRTPDPDRALPLMAAEGVTITAAVPAVAQRWIDAVASGRHPAPPALRLLQVGGARLAPEVARRAEPVLGGTLQQVFGMAEGLLNYTRPNDPDDIKIETQGRPMSPDDEIMIVDASDNPVPPGAMGSLLTRGPYTPHGYYRAPEHNARAFTPDGWYRTGDIVRLHPSGNLVVEGRDKDLINRGGEKISAEEVENLIYRLPGVSRVAAVAKADPDLGERVCAVVVTEPGADMTLESLRAAITAMEVARYKLPEHLMVVDELPLTKVGKIDKKRLRELVRDLDEPAEAGRTPTPDTAT</sequence>
<organism evidence="3 4">
    <name type="scientific">Streptomyces hyaluromycini</name>
    <dbReference type="NCBI Taxonomy" id="1377993"/>
    <lineage>
        <taxon>Bacteria</taxon>
        <taxon>Bacillati</taxon>
        <taxon>Actinomycetota</taxon>
        <taxon>Actinomycetes</taxon>
        <taxon>Kitasatosporales</taxon>
        <taxon>Streptomycetaceae</taxon>
        <taxon>Streptomyces</taxon>
    </lineage>
</organism>
<dbReference type="Gene3D" id="2.30.38.10">
    <property type="entry name" value="Luciferase, Domain 3"/>
    <property type="match status" value="1"/>
</dbReference>
<dbReference type="PANTHER" id="PTHR43767">
    <property type="entry name" value="LONG-CHAIN-FATTY-ACID--COA LIGASE"/>
    <property type="match status" value="1"/>
</dbReference>
<evidence type="ECO:0000259" key="1">
    <source>
        <dbReference type="Pfam" id="PF00501"/>
    </source>
</evidence>
<feature type="domain" description="AMP-binding enzyme C-terminal" evidence="2">
    <location>
        <begin position="456"/>
        <end position="532"/>
    </location>
</feature>
<dbReference type="Proteomes" id="UP001474181">
    <property type="component" value="Unassembled WGS sequence"/>
</dbReference>
<dbReference type="PROSITE" id="PS00455">
    <property type="entry name" value="AMP_BINDING"/>
    <property type="match status" value="1"/>
</dbReference>
<evidence type="ECO:0000259" key="2">
    <source>
        <dbReference type="Pfam" id="PF13193"/>
    </source>
</evidence>
<accession>A0ABV1WP57</accession>
<name>A0ABV1WP57_9ACTN</name>
<dbReference type="InterPro" id="IPR020845">
    <property type="entry name" value="AMP-binding_CS"/>
</dbReference>
<dbReference type="InterPro" id="IPR025110">
    <property type="entry name" value="AMP-bd_C"/>
</dbReference>
<dbReference type="PANTHER" id="PTHR43767:SF1">
    <property type="entry name" value="NONRIBOSOMAL PEPTIDE SYNTHASE PES1 (EUROFUNG)-RELATED"/>
    <property type="match status" value="1"/>
</dbReference>